<feature type="region of interest" description="Disordered" evidence="1">
    <location>
        <begin position="161"/>
        <end position="186"/>
    </location>
</feature>
<name>A0ABR1LGV3_9PEZI</name>
<evidence type="ECO:0000313" key="4">
    <source>
        <dbReference type="Proteomes" id="UP001360953"/>
    </source>
</evidence>
<keyword evidence="2" id="KW-0732">Signal</keyword>
<sequence>MAKAVLIFLFVCCILASLTRADEFKDSAFLLFGKCTDDASCDKRCHDPKEYEGVTNEYNKDDIPDYVKYLSGTCNWAGTDRCGCHVRLPETIPSPNLGRSFGKAIVMAITLGTFGLMSFSEQAKDDAACAALAPCGEDENGCKIKGQLLRSKEKLCYCPKSCDEKKPPPPDNNAPGSGGVRKGGPP</sequence>
<feature type="chain" id="PRO_5045202275" evidence="2">
    <location>
        <begin position="22"/>
        <end position="186"/>
    </location>
</feature>
<protein>
    <submittedName>
        <fullName evidence="3">Uncharacterized protein</fullName>
    </submittedName>
</protein>
<keyword evidence="4" id="KW-1185">Reference proteome</keyword>
<comment type="caution">
    <text evidence="3">The sequence shown here is derived from an EMBL/GenBank/DDBJ whole genome shotgun (WGS) entry which is preliminary data.</text>
</comment>
<reference evidence="3 4" key="1">
    <citation type="submission" date="2024-04" db="EMBL/GenBank/DDBJ databases">
        <title>Phyllosticta paracitricarpa is synonymous to the EU quarantine fungus P. citricarpa based on phylogenomic analyses.</title>
        <authorList>
            <consortium name="Lawrence Berkeley National Laboratory"/>
            <person name="Van ingen-buijs V.A."/>
            <person name="Van westerhoven A.C."/>
            <person name="Haridas S."/>
            <person name="Skiadas P."/>
            <person name="Martin F."/>
            <person name="Groenewald J.Z."/>
            <person name="Crous P.W."/>
            <person name="Seidl M.F."/>
        </authorList>
    </citation>
    <scope>NUCLEOTIDE SEQUENCE [LARGE SCALE GENOMIC DNA]</scope>
    <source>
        <strain evidence="3 4">CPC 17464</strain>
    </source>
</reference>
<dbReference type="EMBL" id="JBBPEH010000010">
    <property type="protein sequence ID" value="KAK7532952.1"/>
    <property type="molecule type" value="Genomic_DNA"/>
</dbReference>
<accession>A0ABR1LGV3</accession>
<dbReference type="RefSeq" id="XP_066652345.1">
    <property type="nucleotide sequence ID" value="XM_066803273.1"/>
</dbReference>
<dbReference type="Proteomes" id="UP001360953">
    <property type="component" value="Unassembled WGS sequence"/>
</dbReference>
<feature type="compositionally biased region" description="Gly residues" evidence="1">
    <location>
        <begin position="176"/>
        <end position="186"/>
    </location>
</feature>
<organism evidence="3 4">
    <name type="scientific">Phyllosticta citribraziliensis</name>
    <dbReference type="NCBI Taxonomy" id="989973"/>
    <lineage>
        <taxon>Eukaryota</taxon>
        <taxon>Fungi</taxon>
        <taxon>Dikarya</taxon>
        <taxon>Ascomycota</taxon>
        <taxon>Pezizomycotina</taxon>
        <taxon>Dothideomycetes</taxon>
        <taxon>Dothideomycetes incertae sedis</taxon>
        <taxon>Botryosphaeriales</taxon>
        <taxon>Phyllostictaceae</taxon>
        <taxon>Phyllosticta</taxon>
    </lineage>
</organism>
<evidence type="ECO:0000256" key="2">
    <source>
        <dbReference type="SAM" id="SignalP"/>
    </source>
</evidence>
<proteinExistence type="predicted"/>
<evidence type="ECO:0000313" key="3">
    <source>
        <dbReference type="EMBL" id="KAK7532952.1"/>
    </source>
</evidence>
<evidence type="ECO:0000256" key="1">
    <source>
        <dbReference type="SAM" id="MobiDB-lite"/>
    </source>
</evidence>
<gene>
    <name evidence="3" type="ORF">J3D65DRAFT_670207</name>
</gene>
<feature type="signal peptide" evidence="2">
    <location>
        <begin position="1"/>
        <end position="21"/>
    </location>
</feature>
<dbReference type="GeneID" id="92036179"/>